<dbReference type="SUPFAM" id="SSF100879">
    <property type="entry name" value="Lesion bypass DNA polymerase (Y-family), little finger domain"/>
    <property type="match status" value="1"/>
</dbReference>
<organism evidence="3 4">
    <name type="scientific">Candidatus Roizmanbacteria bacterium CG07_land_8_20_14_0_80_34_15</name>
    <dbReference type="NCBI Taxonomy" id="1974849"/>
    <lineage>
        <taxon>Bacteria</taxon>
        <taxon>Candidatus Roizmaniibacteriota</taxon>
    </lineage>
</organism>
<dbReference type="GO" id="GO:0042276">
    <property type="term" value="P:error-prone translesion synthesis"/>
    <property type="evidence" value="ECO:0007669"/>
    <property type="project" value="TreeGrafter"/>
</dbReference>
<dbReference type="InterPro" id="IPR001126">
    <property type="entry name" value="UmuC"/>
</dbReference>
<dbReference type="GO" id="GO:0003684">
    <property type="term" value="F:damaged DNA binding"/>
    <property type="evidence" value="ECO:0007669"/>
    <property type="project" value="InterPro"/>
</dbReference>
<evidence type="ECO:0000256" key="1">
    <source>
        <dbReference type="ARBA" id="ARBA00010945"/>
    </source>
</evidence>
<gene>
    <name evidence="3" type="ORF">COT02_03395</name>
</gene>
<name>A0A2M6YTU6_9BACT</name>
<dbReference type="EMBL" id="PEWY01000097">
    <property type="protein sequence ID" value="PIU36948.1"/>
    <property type="molecule type" value="Genomic_DNA"/>
</dbReference>
<comment type="similarity">
    <text evidence="1">Belongs to the DNA polymerase type-Y family.</text>
</comment>
<dbReference type="GO" id="GO:0009432">
    <property type="term" value="P:SOS response"/>
    <property type="evidence" value="ECO:0007669"/>
    <property type="project" value="TreeGrafter"/>
</dbReference>
<evidence type="ECO:0000313" key="4">
    <source>
        <dbReference type="Proteomes" id="UP000230184"/>
    </source>
</evidence>
<dbReference type="Gene3D" id="3.40.1170.60">
    <property type="match status" value="1"/>
</dbReference>
<dbReference type="PANTHER" id="PTHR11076:SF35">
    <property type="entry name" value="DNA REPAIR PROTEIN HOMOLOG YOBH"/>
    <property type="match status" value="1"/>
</dbReference>
<dbReference type="InterPro" id="IPR043502">
    <property type="entry name" value="DNA/RNA_pol_sf"/>
</dbReference>
<reference evidence="4" key="1">
    <citation type="submission" date="2017-09" db="EMBL/GenBank/DDBJ databases">
        <title>Depth-based differentiation of microbial function through sediment-hosted aquifers and enrichment of novel symbionts in the deep terrestrial subsurface.</title>
        <authorList>
            <person name="Probst A.J."/>
            <person name="Ladd B."/>
            <person name="Jarett J.K."/>
            <person name="Geller-Mcgrath D.E."/>
            <person name="Sieber C.M.K."/>
            <person name="Emerson J.B."/>
            <person name="Anantharaman K."/>
            <person name="Thomas B.C."/>
            <person name="Malmstrom R."/>
            <person name="Stieglmeier M."/>
            <person name="Klingl A."/>
            <person name="Woyke T."/>
            <person name="Ryan C.M."/>
            <person name="Banfield J.F."/>
        </authorList>
    </citation>
    <scope>NUCLEOTIDE SEQUENCE [LARGE SCALE GENOMIC DNA]</scope>
</reference>
<dbReference type="SUPFAM" id="SSF56672">
    <property type="entry name" value="DNA/RNA polymerases"/>
    <property type="match status" value="1"/>
</dbReference>
<dbReference type="Gene3D" id="3.30.1490.100">
    <property type="entry name" value="DNA polymerase, Y-family, little finger domain"/>
    <property type="match status" value="1"/>
</dbReference>
<dbReference type="GO" id="GO:0006281">
    <property type="term" value="P:DNA repair"/>
    <property type="evidence" value="ECO:0007669"/>
    <property type="project" value="InterPro"/>
</dbReference>
<dbReference type="PANTHER" id="PTHR11076">
    <property type="entry name" value="DNA REPAIR POLYMERASE UMUC / TRANSFERASE FAMILY MEMBER"/>
    <property type="match status" value="1"/>
</dbReference>
<dbReference type="GO" id="GO:0005829">
    <property type="term" value="C:cytosol"/>
    <property type="evidence" value="ECO:0007669"/>
    <property type="project" value="TreeGrafter"/>
</dbReference>
<evidence type="ECO:0000313" key="3">
    <source>
        <dbReference type="EMBL" id="PIU36948.1"/>
    </source>
</evidence>
<dbReference type="InterPro" id="IPR043128">
    <property type="entry name" value="Rev_trsase/Diguanyl_cyclase"/>
</dbReference>
<dbReference type="InterPro" id="IPR036775">
    <property type="entry name" value="DNA_pol_Y-fam_lit_finger_sf"/>
</dbReference>
<dbReference type="Pfam" id="PF11799">
    <property type="entry name" value="IMS_C"/>
    <property type="match status" value="1"/>
</dbReference>
<dbReference type="AlphaFoldDB" id="A0A2M6YTU6"/>
<evidence type="ECO:0000259" key="2">
    <source>
        <dbReference type="PROSITE" id="PS50173"/>
    </source>
</evidence>
<accession>A0A2M6YTU6</accession>
<dbReference type="PROSITE" id="PS50173">
    <property type="entry name" value="UMUC"/>
    <property type="match status" value="1"/>
</dbReference>
<comment type="caution">
    <text evidence="3">The sequence shown here is derived from an EMBL/GenBank/DDBJ whole genome shotgun (WGS) entry which is preliminary data.</text>
</comment>
<dbReference type="InterPro" id="IPR017961">
    <property type="entry name" value="DNA_pol_Y-fam_little_finger"/>
</dbReference>
<protein>
    <recommendedName>
        <fullName evidence="2">UmuC domain-containing protein</fullName>
    </recommendedName>
</protein>
<dbReference type="InterPro" id="IPR050116">
    <property type="entry name" value="DNA_polymerase-Y"/>
</dbReference>
<dbReference type="Proteomes" id="UP000230184">
    <property type="component" value="Unassembled WGS sequence"/>
</dbReference>
<dbReference type="Pfam" id="PF00817">
    <property type="entry name" value="IMS"/>
    <property type="match status" value="1"/>
</dbReference>
<proteinExistence type="inferred from homology"/>
<dbReference type="GO" id="GO:0003887">
    <property type="term" value="F:DNA-directed DNA polymerase activity"/>
    <property type="evidence" value="ECO:0007669"/>
    <property type="project" value="TreeGrafter"/>
</dbReference>
<sequence length="407" mass="46738">MEISLNKVSPTIMHIDLNSCFATVEQQAHPHLRGKPIAIAAYPTGGGCILAPSIEAKKFGIKTGMRVREGKEIYPDLIIRTADTILIRDVNEKFRKICLKYSPDVVPKSIDEVVINFSKTPNLDRGLINIGREIKKRFREEIGEWISCNVGIGTNRFLAKTAAGLHKPDGLDVIDYKNLKDVYKKLSLTDLNGINTRFEYRLNQAGIYTPLDFLNATDNVLRKIVFKGIVGHYWYLRLRGHEVDDFNTNKKSFGQDYALAKKTKDLEELKKIIMKLCEKMGRRLRESENCASGFHLGLVYDDWTYWHKGHKFKNFSYTTYELFSKIMSIFLQQPKIKTVVKVAISCFNLQPLDNMNLNLFETNIERKRSLSKALDKINDRYGEYVIYPGLMMDMKNTIIDRIAFGKG</sequence>
<dbReference type="Gene3D" id="3.30.70.270">
    <property type="match status" value="1"/>
</dbReference>
<feature type="domain" description="UmuC" evidence="2">
    <location>
        <begin position="12"/>
        <end position="195"/>
    </location>
</feature>